<comment type="subcellular location">
    <subcellularLocation>
        <location evidence="1 3">Nucleus</location>
    </subcellularLocation>
</comment>
<feature type="compositionally biased region" description="Basic and acidic residues" evidence="4">
    <location>
        <begin position="319"/>
        <end position="329"/>
    </location>
</feature>
<evidence type="ECO:0000256" key="3">
    <source>
        <dbReference type="PROSITE-ProRule" id="PRU00649"/>
    </source>
</evidence>
<feature type="region of interest" description="Disordered" evidence="4">
    <location>
        <begin position="407"/>
        <end position="459"/>
    </location>
</feature>
<sequence length="459" mass="51760">MSSEAGTFNWRKFFQSSNADIFEILEQAIMIAATDCPNDFKFRRDDIAEKLFTCQFTRCGGCDGVELSKPKEEQEEDVVKDNSKGHGDSEYHEEKENKGNCSTNVTSELNGNQVSCISYNEAEALTDVLEEEGQIIEDVFRIKEILVNSIDQSSSSLLESLRRLQLMDLSMQILMTTNIGNAVSALRKHPTKEIAKLSRDLVRSWKAMVSDMIAATEAAKASKEKSLATNDSPDSVNPSVIDEEEFGLPSPPLDDGVFFAPETTSMELSKFFDGIDDDGNYDCGRINDDNGRMNMSINRNLSNENNSIQKRKPQGPREQNLRPKDDRNHTMVKQETVTKKTKPSNTDLGFGRPSKLGLVQKVTNEVKVEQRLDTSRMQRKPVSDQPDKSRPPGLHIDQKLEIAKRKLHQGYQQAENAKKQRTIQVMELQDLPKQSLGSNSRNSHMRPGSHNRNWSNGRR</sequence>
<dbReference type="Gene3D" id="1.20.930.10">
    <property type="entry name" value="Conserved domain common to transcription factors TFIIS, elongin A, CRSP70"/>
    <property type="match status" value="1"/>
</dbReference>
<dbReference type="GO" id="GO:0005634">
    <property type="term" value="C:nucleus"/>
    <property type="evidence" value="ECO:0007669"/>
    <property type="project" value="UniProtKB-SubCell"/>
</dbReference>
<keyword evidence="7" id="KW-1185">Reference proteome</keyword>
<dbReference type="InterPro" id="IPR017923">
    <property type="entry name" value="TFIIS_N"/>
</dbReference>
<dbReference type="Proteomes" id="UP000554482">
    <property type="component" value="Unassembled WGS sequence"/>
</dbReference>
<dbReference type="SMART" id="SM00509">
    <property type="entry name" value="TFS2N"/>
    <property type="match status" value="1"/>
</dbReference>
<dbReference type="InterPro" id="IPR003617">
    <property type="entry name" value="TFIIS/CRSP70_N_sub"/>
</dbReference>
<reference evidence="6 7" key="1">
    <citation type="submission" date="2020-06" db="EMBL/GenBank/DDBJ databases">
        <title>Transcriptomic and genomic resources for Thalictrum thalictroides and T. hernandezii: Facilitating candidate gene discovery in an emerging model plant lineage.</title>
        <authorList>
            <person name="Arias T."/>
            <person name="Riano-Pachon D.M."/>
            <person name="Di Stilio V.S."/>
        </authorList>
    </citation>
    <scope>NUCLEOTIDE SEQUENCE [LARGE SCALE GENOMIC DNA]</scope>
    <source>
        <strain evidence="7">cv. WT478/WT964</strain>
        <tissue evidence="6">Leaves</tissue>
    </source>
</reference>
<name>A0A7J6XDV0_THATH</name>
<proteinExistence type="predicted"/>
<dbReference type="PANTHER" id="PTHR46554">
    <property type="entry name" value="MEDIATOR OF RNA POLYMERASE II TRANSCRIPTION SUBUNIT 26A-RELATED"/>
    <property type="match status" value="1"/>
</dbReference>
<feature type="domain" description="TFIIS N-terminal" evidence="5">
    <location>
        <begin position="137"/>
        <end position="212"/>
    </location>
</feature>
<feature type="region of interest" description="Disordered" evidence="4">
    <location>
        <begin position="221"/>
        <end position="252"/>
    </location>
</feature>
<dbReference type="PANTHER" id="PTHR46554:SF2">
    <property type="entry name" value="TFIIS N-TERMINAL DOMAIN-CONTAINING PROTEIN"/>
    <property type="match status" value="1"/>
</dbReference>
<gene>
    <name evidence="6" type="ORF">FRX31_003368</name>
</gene>
<evidence type="ECO:0000259" key="5">
    <source>
        <dbReference type="PROSITE" id="PS51319"/>
    </source>
</evidence>
<dbReference type="OrthoDB" id="44867at2759"/>
<evidence type="ECO:0000256" key="2">
    <source>
        <dbReference type="ARBA" id="ARBA00023242"/>
    </source>
</evidence>
<feature type="compositionally biased region" description="Basic and acidic residues" evidence="4">
    <location>
        <begin position="70"/>
        <end position="98"/>
    </location>
</feature>
<dbReference type="PROSITE" id="PS51319">
    <property type="entry name" value="TFIIS_N"/>
    <property type="match status" value="1"/>
</dbReference>
<protein>
    <submittedName>
        <fullName evidence="6">Transcription elongation factor</fullName>
    </submittedName>
</protein>
<dbReference type="AlphaFoldDB" id="A0A7J6XDV0"/>
<keyword evidence="2 3" id="KW-0539">Nucleus</keyword>
<dbReference type="GO" id="GO:0003746">
    <property type="term" value="F:translation elongation factor activity"/>
    <property type="evidence" value="ECO:0007669"/>
    <property type="project" value="UniProtKB-KW"/>
</dbReference>
<feature type="compositionally biased region" description="Polar residues" evidence="4">
    <location>
        <begin position="293"/>
        <end position="308"/>
    </location>
</feature>
<dbReference type="EMBL" id="JABWDY010001928">
    <property type="protein sequence ID" value="KAF5207045.1"/>
    <property type="molecule type" value="Genomic_DNA"/>
</dbReference>
<keyword evidence="6" id="KW-0648">Protein biosynthesis</keyword>
<feature type="region of interest" description="Disordered" evidence="4">
    <location>
        <begin position="70"/>
        <end position="103"/>
    </location>
</feature>
<dbReference type="SUPFAM" id="SSF47676">
    <property type="entry name" value="Conserved domain common to transcription factors TFIIS, elongin A, CRSP70"/>
    <property type="match status" value="1"/>
</dbReference>
<feature type="compositionally biased region" description="Basic and acidic residues" evidence="4">
    <location>
        <begin position="364"/>
        <end position="394"/>
    </location>
</feature>
<feature type="region of interest" description="Disordered" evidence="4">
    <location>
        <begin position="289"/>
        <end position="394"/>
    </location>
</feature>
<comment type="caution">
    <text evidence="6">The sequence shown here is derived from an EMBL/GenBank/DDBJ whole genome shotgun (WGS) entry which is preliminary data.</text>
</comment>
<dbReference type="CDD" id="cd00183">
    <property type="entry name" value="TFIIS_I"/>
    <property type="match status" value="1"/>
</dbReference>
<evidence type="ECO:0000256" key="1">
    <source>
        <dbReference type="ARBA" id="ARBA00004123"/>
    </source>
</evidence>
<evidence type="ECO:0000313" key="6">
    <source>
        <dbReference type="EMBL" id="KAF5207045.1"/>
    </source>
</evidence>
<keyword evidence="6" id="KW-0251">Elongation factor</keyword>
<dbReference type="InterPro" id="IPR035441">
    <property type="entry name" value="TFIIS/LEDGF_dom_sf"/>
</dbReference>
<evidence type="ECO:0000313" key="7">
    <source>
        <dbReference type="Proteomes" id="UP000554482"/>
    </source>
</evidence>
<accession>A0A7J6XDV0</accession>
<organism evidence="6 7">
    <name type="scientific">Thalictrum thalictroides</name>
    <name type="common">Rue-anemone</name>
    <name type="synonym">Anemone thalictroides</name>
    <dbReference type="NCBI Taxonomy" id="46969"/>
    <lineage>
        <taxon>Eukaryota</taxon>
        <taxon>Viridiplantae</taxon>
        <taxon>Streptophyta</taxon>
        <taxon>Embryophyta</taxon>
        <taxon>Tracheophyta</taxon>
        <taxon>Spermatophyta</taxon>
        <taxon>Magnoliopsida</taxon>
        <taxon>Ranunculales</taxon>
        <taxon>Ranunculaceae</taxon>
        <taxon>Thalictroideae</taxon>
        <taxon>Thalictrum</taxon>
    </lineage>
</organism>
<dbReference type="Pfam" id="PF08711">
    <property type="entry name" value="Med26"/>
    <property type="match status" value="1"/>
</dbReference>
<feature type="compositionally biased region" description="Polar residues" evidence="4">
    <location>
        <begin position="450"/>
        <end position="459"/>
    </location>
</feature>
<evidence type="ECO:0000256" key="4">
    <source>
        <dbReference type="SAM" id="MobiDB-lite"/>
    </source>
</evidence>